<protein>
    <submittedName>
        <fullName evidence="4">Tubulin binding cofactor C</fullName>
    </submittedName>
    <submittedName>
        <fullName evidence="5">Tubulin_binding cofactor C</fullName>
    </submittedName>
</protein>
<comment type="similarity">
    <text evidence="1">Belongs to the TBCC family.</text>
</comment>
<dbReference type="GO" id="GO:0000166">
    <property type="term" value="F:nucleotide binding"/>
    <property type="evidence" value="ECO:0007669"/>
    <property type="project" value="UniProtKB-KW"/>
</dbReference>
<accession>A0AA86PYJ9</accession>
<dbReference type="Gene3D" id="2.160.20.70">
    <property type="match status" value="1"/>
</dbReference>
<evidence type="ECO:0000256" key="1">
    <source>
        <dbReference type="ARBA" id="ARBA00008848"/>
    </source>
</evidence>
<dbReference type="Proteomes" id="UP001642409">
    <property type="component" value="Unassembled WGS sequence"/>
</dbReference>
<dbReference type="InterPro" id="IPR012945">
    <property type="entry name" value="Tubulin-bd_cofactor_C_dom"/>
</dbReference>
<dbReference type="PANTHER" id="PTHR15440:SF0">
    <property type="entry name" value="PROTEIN XRP2"/>
    <property type="match status" value="1"/>
</dbReference>
<dbReference type="EMBL" id="CAXDID020000311">
    <property type="protein sequence ID" value="CAL6074939.1"/>
    <property type="molecule type" value="Genomic_DNA"/>
</dbReference>
<comment type="caution">
    <text evidence="4">The sequence shown here is derived from an EMBL/GenBank/DDBJ whole genome shotgun (WGS) entry which is preliminary data.</text>
</comment>
<dbReference type="GO" id="GO:0005096">
    <property type="term" value="F:GTPase activator activity"/>
    <property type="evidence" value="ECO:0007669"/>
    <property type="project" value="InterPro"/>
</dbReference>
<dbReference type="GO" id="GO:0005929">
    <property type="term" value="C:cilium"/>
    <property type="evidence" value="ECO:0007669"/>
    <property type="project" value="TreeGrafter"/>
</dbReference>
<evidence type="ECO:0000313" key="6">
    <source>
        <dbReference type="Proteomes" id="UP001642409"/>
    </source>
</evidence>
<dbReference type="SMART" id="SM00673">
    <property type="entry name" value="CARP"/>
    <property type="match status" value="2"/>
</dbReference>
<dbReference type="EMBL" id="CATOUU010000779">
    <property type="protein sequence ID" value="CAI9947678.1"/>
    <property type="molecule type" value="Genomic_DNA"/>
</dbReference>
<dbReference type="AlphaFoldDB" id="A0AA86PYJ9"/>
<keyword evidence="6" id="KW-1185">Reference proteome</keyword>
<dbReference type="InterPro" id="IPR016098">
    <property type="entry name" value="CAP/MinC_C"/>
</dbReference>
<dbReference type="InterPro" id="IPR039093">
    <property type="entry name" value="XRP2"/>
</dbReference>
<sequence>MKCCMKQQTNKLPVVAAHLGKQKQQSSQQKPRYPVRLVYPKGTTDLSNLRISNQQNKYFLRAHGSVNNSELRLEDLTNCMVILLDGVKAITIDNCKNCSFVLCACSGSIFMRDCENCKVAAISQQMRLRSCKQCCYYIHCKTDPIIEASSNVQFGPFMFTLSTTCFSQELVEDLSRQTERVTAYTEIDFDCNKYDCVYDFSPSPGNFTTIRVPSVNQQLPQQPPVIFWYPDNTPVGVENVTELKSNFTFNFGVPTFTNNQITGAEVIMNCQQVPPLLFNFELNQINGFVTKVQKTNENLYLTIKGDEGIKQVVEKWKGIMLQLKLESESGKKKVTENVKSEEYKKVAEVEKVSLVNVAVEEKDEKIIKEEVLDEAD</sequence>
<dbReference type="GO" id="GO:1990075">
    <property type="term" value="C:periciliary membrane compartment"/>
    <property type="evidence" value="ECO:0007669"/>
    <property type="project" value="TreeGrafter"/>
</dbReference>
<reference evidence="5 6" key="2">
    <citation type="submission" date="2024-07" db="EMBL/GenBank/DDBJ databases">
        <authorList>
            <person name="Akdeniz Z."/>
        </authorList>
    </citation>
    <scope>NUCLEOTIDE SEQUENCE [LARGE SCALE GENOMIC DNA]</scope>
</reference>
<evidence type="ECO:0000313" key="5">
    <source>
        <dbReference type="EMBL" id="CAL6074939.1"/>
    </source>
</evidence>
<dbReference type="PROSITE" id="PS51329">
    <property type="entry name" value="C_CAP_COFACTOR_C"/>
    <property type="match status" value="1"/>
</dbReference>
<organism evidence="4">
    <name type="scientific">Hexamita inflata</name>
    <dbReference type="NCBI Taxonomy" id="28002"/>
    <lineage>
        <taxon>Eukaryota</taxon>
        <taxon>Metamonada</taxon>
        <taxon>Diplomonadida</taxon>
        <taxon>Hexamitidae</taxon>
        <taxon>Hexamitinae</taxon>
        <taxon>Hexamita</taxon>
    </lineage>
</organism>
<evidence type="ECO:0000313" key="4">
    <source>
        <dbReference type="EMBL" id="CAI9947678.1"/>
    </source>
</evidence>
<dbReference type="GO" id="GO:0006892">
    <property type="term" value="P:post-Golgi vesicle-mediated transport"/>
    <property type="evidence" value="ECO:0007669"/>
    <property type="project" value="TreeGrafter"/>
</dbReference>
<keyword evidence="2" id="KW-0547">Nucleotide-binding</keyword>
<dbReference type="InterPro" id="IPR017901">
    <property type="entry name" value="C-CAP_CF_C-like"/>
</dbReference>
<reference evidence="4" key="1">
    <citation type="submission" date="2023-06" db="EMBL/GenBank/DDBJ databases">
        <authorList>
            <person name="Kurt Z."/>
        </authorList>
    </citation>
    <scope>NUCLEOTIDE SEQUENCE</scope>
</reference>
<dbReference type="InterPro" id="IPR006599">
    <property type="entry name" value="CARP_motif"/>
</dbReference>
<name>A0AA86PYJ9_9EUKA</name>
<feature type="domain" description="C-CAP/cofactor C-like" evidence="3">
    <location>
        <begin position="34"/>
        <end position="202"/>
    </location>
</feature>
<evidence type="ECO:0000256" key="2">
    <source>
        <dbReference type="ARBA" id="ARBA00022741"/>
    </source>
</evidence>
<proteinExistence type="inferred from homology"/>
<dbReference type="PANTHER" id="PTHR15440">
    <property type="entry name" value="XRP2 PROTEIN"/>
    <property type="match status" value="1"/>
</dbReference>
<dbReference type="Pfam" id="PF07986">
    <property type="entry name" value="TBCC"/>
    <property type="match status" value="1"/>
</dbReference>
<gene>
    <name evidence="4" type="ORF">HINF_LOCUS35323</name>
    <name evidence="5" type="ORF">HINF_LOCUS56964</name>
</gene>
<evidence type="ECO:0000259" key="3">
    <source>
        <dbReference type="PROSITE" id="PS51329"/>
    </source>
</evidence>